<dbReference type="Proteomes" id="UP000250434">
    <property type="component" value="Chromosome"/>
</dbReference>
<dbReference type="Gene3D" id="3.40.50.720">
    <property type="entry name" value="NAD(P)-binding Rossmann-like Domain"/>
    <property type="match status" value="2"/>
</dbReference>
<dbReference type="Pfam" id="PF00725">
    <property type="entry name" value="3HCDH"/>
    <property type="match status" value="2"/>
</dbReference>
<dbReference type="InterPro" id="IPR006108">
    <property type="entry name" value="3HC_DH_C"/>
</dbReference>
<organism evidence="6 7">
    <name type="scientific">Amycolatopsis albispora</name>
    <dbReference type="NCBI Taxonomy" id="1804986"/>
    <lineage>
        <taxon>Bacteria</taxon>
        <taxon>Bacillati</taxon>
        <taxon>Actinomycetota</taxon>
        <taxon>Actinomycetes</taxon>
        <taxon>Pseudonocardiales</taxon>
        <taxon>Pseudonocardiaceae</taxon>
        <taxon>Amycolatopsis</taxon>
    </lineage>
</organism>
<keyword evidence="3" id="KW-0560">Oxidoreductase</keyword>
<feature type="domain" description="3-hydroxyacyl-CoA dehydrogenase C-terminal" evidence="4">
    <location>
        <begin position="433"/>
        <end position="527"/>
    </location>
</feature>
<dbReference type="InterPro" id="IPR036291">
    <property type="entry name" value="NAD(P)-bd_dom_sf"/>
</dbReference>
<reference evidence="6 7" key="1">
    <citation type="submission" date="2016-04" db="EMBL/GenBank/DDBJ databases">
        <title>Complete genome sequence and analysis of deep-sea sediment isolate, Amycolatopsis sp. WP1.</title>
        <authorList>
            <person name="Wang H."/>
            <person name="Chen S."/>
            <person name="Wu Q."/>
        </authorList>
    </citation>
    <scope>NUCLEOTIDE SEQUENCE [LARGE SCALE GENOMIC DNA]</scope>
    <source>
        <strain evidence="6 7">WP1</strain>
    </source>
</reference>
<dbReference type="KEGG" id="aab:A4R43_19775"/>
<evidence type="ECO:0000256" key="3">
    <source>
        <dbReference type="ARBA" id="ARBA00023002"/>
    </source>
</evidence>
<dbReference type="SUPFAM" id="SSF48179">
    <property type="entry name" value="6-phosphogluconate dehydrogenase C-terminal domain-like"/>
    <property type="match status" value="2"/>
</dbReference>
<dbReference type="InterPro" id="IPR008927">
    <property type="entry name" value="6-PGluconate_DH-like_C_sf"/>
</dbReference>
<evidence type="ECO:0000256" key="1">
    <source>
        <dbReference type="ARBA" id="ARBA00005086"/>
    </source>
</evidence>
<proteinExistence type="inferred from homology"/>
<comment type="similarity">
    <text evidence="2">Belongs to the 3-hydroxyacyl-CoA dehydrogenase family.</text>
</comment>
<evidence type="ECO:0000259" key="4">
    <source>
        <dbReference type="Pfam" id="PF00725"/>
    </source>
</evidence>
<dbReference type="GO" id="GO:0070403">
    <property type="term" value="F:NAD+ binding"/>
    <property type="evidence" value="ECO:0007669"/>
    <property type="project" value="InterPro"/>
</dbReference>
<keyword evidence="7" id="KW-1185">Reference proteome</keyword>
<evidence type="ECO:0000313" key="7">
    <source>
        <dbReference type="Proteomes" id="UP000250434"/>
    </source>
</evidence>
<dbReference type="PANTHER" id="PTHR48075">
    <property type="entry name" value="3-HYDROXYACYL-COA DEHYDROGENASE FAMILY PROTEIN"/>
    <property type="match status" value="1"/>
</dbReference>
<evidence type="ECO:0000313" key="6">
    <source>
        <dbReference type="EMBL" id="AXB44475.1"/>
    </source>
</evidence>
<name>A0A344L8V1_9PSEU</name>
<sequence length="530" mass="55785">MSVRKVGIVGSGAAGAALAELFTAGGIEVRDSFDDVDLVLEALPEHLETKVAELSTVDRVCPEHAIFVTTTNGLTVTEIASRTGRMSRTVGLNLPDPATLDKANAVELVRTAVTDRSVLTTVGELLRGLGKEPIEVGDHPGFLGSALLLAYLNNAARMFDEGYASRDDIDNAMIHGCGMPGPLARLDALGIDTVHDALTALHQRTGDRVYAPAPVLRRMVADGKLGVKCGTGFYGSRAPAPVTTRATGGRPVRRVGVVGSGPMATGIAEVVARAGVPVTLVARSEVRGKDSRAAIERSLDRAARRDPALDVDGVLAWLDTTGDLGALADADLIVEAVVEDLDVKRGVFAELDGVAKPGAVLATTTSSMSVLSCAAATTRPRDVLGMHFFNPAPRMKLVEVVRTELTADDVAVTARRFAGELGKHPVDCTDRAGFIVNALLFPYLNRAAEMLRELPVSVADIDTAMTQGCGYPLGPLALLDLIGLDVSLSIQQALHDAFPVEQAPPARYLADLVSAGHYGRKTGRGFHPYP</sequence>
<gene>
    <name evidence="6" type="ORF">A4R43_19775</name>
</gene>
<dbReference type="Gene3D" id="1.10.1040.10">
    <property type="entry name" value="N-(1-d-carboxylethyl)-l-norvaline Dehydrogenase, domain 2"/>
    <property type="match status" value="2"/>
</dbReference>
<protein>
    <recommendedName>
        <fullName evidence="8">3-hydroxybutyryl-CoA dehydrogenase</fullName>
    </recommendedName>
</protein>
<dbReference type="OrthoDB" id="3229174at2"/>
<dbReference type="InterPro" id="IPR006176">
    <property type="entry name" value="3-OHacyl-CoA_DH_NAD-bd"/>
</dbReference>
<dbReference type="PANTHER" id="PTHR48075:SF9">
    <property type="entry name" value="3-HYDROXYBUTYRYL-COA DEHYDROGENASE"/>
    <property type="match status" value="1"/>
</dbReference>
<dbReference type="RefSeq" id="WP_113693722.1">
    <property type="nucleotide sequence ID" value="NZ_CP015163.1"/>
</dbReference>
<feature type="domain" description="3-hydroxyacyl-CoA dehydrogenase NAD binding" evidence="5">
    <location>
        <begin position="33"/>
        <end position="138"/>
    </location>
</feature>
<dbReference type="SUPFAM" id="SSF51735">
    <property type="entry name" value="NAD(P)-binding Rossmann-fold domains"/>
    <property type="match status" value="2"/>
</dbReference>
<evidence type="ECO:0000259" key="5">
    <source>
        <dbReference type="Pfam" id="PF02737"/>
    </source>
</evidence>
<feature type="domain" description="3-hydroxyacyl-CoA dehydrogenase NAD binding" evidence="5">
    <location>
        <begin position="255"/>
        <end position="430"/>
    </location>
</feature>
<accession>A0A344L8V1</accession>
<dbReference type="GO" id="GO:0008691">
    <property type="term" value="F:3-hydroxybutyryl-CoA dehydrogenase activity"/>
    <property type="evidence" value="ECO:0007669"/>
    <property type="project" value="TreeGrafter"/>
</dbReference>
<dbReference type="GO" id="GO:0006635">
    <property type="term" value="P:fatty acid beta-oxidation"/>
    <property type="evidence" value="ECO:0007669"/>
    <property type="project" value="TreeGrafter"/>
</dbReference>
<evidence type="ECO:0008006" key="8">
    <source>
        <dbReference type="Google" id="ProtNLM"/>
    </source>
</evidence>
<evidence type="ECO:0000256" key="2">
    <source>
        <dbReference type="ARBA" id="ARBA00009463"/>
    </source>
</evidence>
<dbReference type="InterPro" id="IPR013328">
    <property type="entry name" value="6PGD_dom2"/>
</dbReference>
<comment type="pathway">
    <text evidence="1">Lipid metabolism; butanoate metabolism.</text>
</comment>
<dbReference type="EMBL" id="CP015163">
    <property type="protein sequence ID" value="AXB44475.1"/>
    <property type="molecule type" value="Genomic_DNA"/>
</dbReference>
<dbReference type="Pfam" id="PF02737">
    <property type="entry name" value="3HCDH_N"/>
    <property type="match status" value="2"/>
</dbReference>
<feature type="domain" description="3-hydroxyacyl-CoA dehydrogenase C-terminal" evidence="4">
    <location>
        <begin position="141"/>
        <end position="234"/>
    </location>
</feature>
<dbReference type="AlphaFoldDB" id="A0A344L8V1"/>